<keyword evidence="1" id="KW-0812">Transmembrane</keyword>
<sequence length="85" mass="9327">MKTNRTSTSRHTHRSRYPRLVVVNGELLRGDALTGEPQQLAPRSRSDQAEVTAFCVSEFLMALATGLAVAMASIVYGLIHDWLVG</sequence>
<keyword evidence="1" id="KW-1133">Transmembrane helix</keyword>
<evidence type="ECO:0000313" key="3">
    <source>
        <dbReference type="Proteomes" id="UP000251166"/>
    </source>
</evidence>
<name>A0A2Z4YPX9_RHILE</name>
<dbReference type="EMBL" id="CP030761">
    <property type="protein sequence ID" value="AXA43266.1"/>
    <property type="molecule type" value="Genomic_DNA"/>
</dbReference>
<gene>
    <name evidence="2" type="ORF">DLJ82_5705</name>
</gene>
<accession>A0A2Z4YPX9</accession>
<feature type="transmembrane region" description="Helical" evidence="1">
    <location>
        <begin position="51"/>
        <end position="79"/>
    </location>
</feature>
<evidence type="ECO:0008006" key="4">
    <source>
        <dbReference type="Google" id="ProtNLM"/>
    </source>
</evidence>
<proteinExistence type="predicted"/>
<geneLocation type="plasmid" evidence="2 3">
    <name>unnamed1</name>
</geneLocation>
<reference evidence="2 3" key="1">
    <citation type="submission" date="2018-07" db="EMBL/GenBank/DDBJ databases">
        <title>Rhizobium leguminosarum strain:ATCC 14479 Genome sequencing and assembly.</title>
        <authorList>
            <person name="Chakraborty R."/>
        </authorList>
    </citation>
    <scope>NUCLEOTIDE SEQUENCE [LARGE SCALE GENOMIC DNA]</scope>
    <source>
        <strain evidence="2 3">ATCC 14479</strain>
        <plasmid evidence="3">Plasmid unnamed1</plasmid>
    </source>
</reference>
<dbReference type="AlphaFoldDB" id="A0A2Z4YPX9"/>
<dbReference type="Proteomes" id="UP000251166">
    <property type="component" value="Plasmid unnamed1"/>
</dbReference>
<keyword evidence="1" id="KW-0472">Membrane</keyword>
<evidence type="ECO:0000313" key="2">
    <source>
        <dbReference type="EMBL" id="AXA43266.1"/>
    </source>
</evidence>
<evidence type="ECO:0000256" key="1">
    <source>
        <dbReference type="SAM" id="Phobius"/>
    </source>
</evidence>
<organism evidence="2 3">
    <name type="scientific">Rhizobium leguminosarum</name>
    <dbReference type="NCBI Taxonomy" id="384"/>
    <lineage>
        <taxon>Bacteria</taxon>
        <taxon>Pseudomonadati</taxon>
        <taxon>Pseudomonadota</taxon>
        <taxon>Alphaproteobacteria</taxon>
        <taxon>Hyphomicrobiales</taxon>
        <taxon>Rhizobiaceae</taxon>
        <taxon>Rhizobium/Agrobacterium group</taxon>
        <taxon>Rhizobium</taxon>
    </lineage>
</organism>
<keyword evidence="2" id="KW-0614">Plasmid</keyword>
<protein>
    <recommendedName>
        <fullName evidence="4">Integral membrane protein</fullName>
    </recommendedName>
</protein>